<evidence type="ECO:0000313" key="11">
    <source>
        <dbReference type="EMBL" id="NWI16402.1"/>
    </source>
</evidence>
<dbReference type="PRINTS" id="PR01034">
    <property type="entry name" value="RIBOSOMALS12"/>
</dbReference>
<evidence type="ECO:0000256" key="4">
    <source>
        <dbReference type="ARBA" id="ARBA00022980"/>
    </source>
</evidence>
<comment type="caution">
    <text evidence="11">The sequence shown here is derived from an EMBL/GenBank/DDBJ whole genome shotgun (WGS) entry which is preliminary data.</text>
</comment>
<accession>A0A7K4KJN7</accession>
<feature type="compositionally biased region" description="Basic residues" evidence="10">
    <location>
        <begin position="9"/>
        <end position="20"/>
    </location>
</feature>
<keyword evidence="6 9" id="KW-0687">Ribonucleoprotein</keyword>
<dbReference type="Pfam" id="PF00164">
    <property type="entry name" value="Ribosom_S12_S23"/>
    <property type="match status" value="1"/>
</dbReference>
<gene>
    <name evidence="11" type="primary">Mrps12</name>
    <name evidence="11" type="ORF">CRYSOU_R07405</name>
</gene>
<evidence type="ECO:0000313" key="12">
    <source>
        <dbReference type="Proteomes" id="UP000545332"/>
    </source>
</evidence>
<dbReference type="GO" id="GO:0005763">
    <property type="term" value="C:mitochondrial small ribosomal subunit"/>
    <property type="evidence" value="ECO:0007669"/>
    <property type="project" value="UniProtKB-ARBA"/>
</dbReference>
<keyword evidence="4 9" id="KW-0689">Ribosomal protein</keyword>
<dbReference type="NCBIfam" id="TIGR00981">
    <property type="entry name" value="rpsL_bact"/>
    <property type="match status" value="1"/>
</dbReference>
<evidence type="ECO:0000256" key="1">
    <source>
        <dbReference type="ARBA" id="ARBA00004173"/>
    </source>
</evidence>
<dbReference type="OrthoDB" id="361013at2759"/>
<feature type="non-terminal residue" evidence="11">
    <location>
        <position position="110"/>
    </location>
</feature>
<dbReference type="PIRSF" id="PIRSF002133">
    <property type="entry name" value="Ribosomal_S12/S23"/>
    <property type="match status" value="1"/>
</dbReference>
<dbReference type="PROSITE" id="PS00055">
    <property type="entry name" value="RIBOSOMAL_S12"/>
    <property type="match status" value="1"/>
</dbReference>
<dbReference type="InterPro" id="IPR005679">
    <property type="entry name" value="Ribosomal_uS12_bac"/>
</dbReference>
<keyword evidence="12" id="KW-1185">Reference proteome</keyword>
<evidence type="ECO:0000256" key="5">
    <source>
        <dbReference type="ARBA" id="ARBA00023128"/>
    </source>
</evidence>
<dbReference type="FunFam" id="2.40.50.140:FF:000115">
    <property type="entry name" value="28S ribosomal protein S12, mitochondrial"/>
    <property type="match status" value="1"/>
</dbReference>
<dbReference type="GO" id="GO:0006412">
    <property type="term" value="P:translation"/>
    <property type="evidence" value="ECO:0007669"/>
    <property type="project" value="InterPro"/>
</dbReference>
<name>A0A7K4KJN7_9AVES</name>
<dbReference type="Gene3D" id="2.40.50.140">
    <property type="entry name" value="Nucleic acid-binding proteins"/>
    <property type="match status" value="1"/>
</dbReference>
<evidence type="ECO:0000256" key="7">
    <source>
        <dbReference type="ARBA" id="ARBA00035248"/>
    </source>
</evidence>
<dbReference type="PANTHER" id="PTHR11652">
    <property type="entry name" value="30S RIBOSOMAL PROTEIN S12 FAMILY MEMBER"/>
    <property type="match status" value="1"/>
</dbReference>
<dbReference type="CDD" id="cd03368">
    <property type="entry name" value="Ribosomal_S12"/>
    <property type="match status" value="1"/>
</dbReference>
<evidence type="ECO:0000256" key="9">
    <source>
        <dbReference type="RuleBase" id="RU003622"/>
    </source>
</evidence>
<protein>
    <recommendedName>
        <fullName evidence="7">Small ribosomal subunit protein uS12m</fullName>
    </recommendedName>
    <alternativeName>
        <fullName evidence="8">28S ribosomal protein S12, mitochondrial</fullName>
    </alternativeName>
</protein>
<dbReference type="InterPro" id="IPR006032">
    <property type="entry name" value="Ribosomal_uS12"/>
</dbReference>
<dbReference type="AlphaFoldDB" id="A0A7K4KJN7"/>
<proteinExistence type="inferred from homology"/>
<dbReference type="InterPro" id="IPR012340">
    <property type="entry name" value="NA-bd_OB-fold"/>
</dbReference>
<feature type="region of interest" description="Disordered" evidence="10">
    <location>
        <begin position="1"/>
        <end position="25"/>
    </location>
</feature>
<feature type="non-terminal residue" evidence="11">
    <location>
        <position position="1"/>
    </location>
</feature>
<evidence type="ECO:0000256" key="2">
    <source>
        <dbReference type="ARBA" id="ARBA00005657"/>
    </source>
</evidence>
<keyword evidence="3" id="KW-0809">Transit peptide</keyword>
<keyword evidence="5" id="KW-0496">Mitochondrion</keyword>
<organism evidence="11 12">
    <name type="scientific">Crypturellus soui</name>
    <dbReference type="NCBI Taxonomy" id="458187"/>
    <lineage>
        <taxon>Eukaryota</taxon>
        <taxon>Metazoa</taxon>
        <taxon>Chordata</taxon>
        <taxon>Craniata</taxon>
        <taxon>Vertebrata</taxon>
        <taxon>Euteleostomi</taxon>
        <taxon>Archelosauria</taxon>
        <taxon>Archosauria</taxon>
        <taxon>Dinosauria</taxon>
        <taxon>Saurischia</taxon>
        <taxon>Theropoda</taxon>
        <taxon>Coelurosauria</taxon>
        <taxon>Aves</taxon>
        <taxon>Palaeognathae</taxon>
        <taxon>Tinamiformes</taxon>
        <taxon>Tinamidae</taxon>
        <taxon>Crypturellus</taxon>
    </lineage>
</organism>
<dbReference type="EMBL" id="VWPX01012789">
    <property type="protein sequence ID" value="NWI16402.1"/>
    <property type="molecule type" value="Genomic_DNA"/>
</dbReference>
<evidence type="ECO:0000256" key="3">
    <source>
        <dbReference type="ARBA" id="ARBA00022946"/>
    </source>
</evidence>
<sequence length="110" mass="12201">MATLNQLHRQGRPPPPRRRPGATFGRPQLKAIVVRNLVRKPKKPNSANRKCVRVRLAGGRELVAFVPGEGHGLQEHHAVLLQGGRTQDLPGVKLTVVRGKYDCAHVQKKK</sequence>
<evidence type="ECO:0000256" key="8">
    <source>
        <dbReference type="ARBA" id="ARBA00083933"/>
    </source>
</evidence>
<comment type="similarity">
    <text evidence="2 9">Belongs to the universal ribosomal protein uS12 family.</text>
</comment>
<reference evidence="11 12" key="1">
    <citation type="submission" date="2019-09" db="EMBL/GenBank/DDBJ databases">
        <title>Bird 10,000 Genomes (B10K) Project - Family phase.</title>
        <authorList>
            <person name="Zhang G."/>
        </authorList>
    </citation>
    <scope>NUCLEOTIDE SEQUENCE [LARGE SCALE GENOMIC DNA]</scope>
    <source>
        <strain evidence="11">B10K-MSB-42743</strain>
        <tissue evidence="11">Heart</tissue>
    </source>
</reference>
<dbReference type="Proteomes" id="UP000545332">
    <property type="component" value="Unassembled WGS sequence"/>
</dbReference>
<comment type="subcellular location">
    <subcellularLocation>
        <location evidence="1">Mitochondrion</location>
    </subcellularLocation>
</comment>
<evidence type="ECO:0000256" key="6">
    <source>
        <dbReference type="ARBA" id="ARBA00023274"/>
    </source>
</evidence>
<dbReference type="GO" id="GO:0003735">
    <property type="term" value="F:structural constituent of ribosome"/>
    <property type="evidence" value="ECO:0007669"/>
    <property type="project" value="InterPro"/>
</dbReference>
<dbReference type="SUPFAM" id="SSF50249">
    <property type="entry name" value="Nucleic acid-binding proteins"/>
    <property type="match status" value="1"/>
</dbReference>
<evidence type="ECO:0000256" key="10">
    <source>
        <dbReference type="SAM" id="MobiDB-lite"/>
    </source>
</evidence>